<reference evidence="1" key="2">
    <citation type="journal article" date="2015" name="Data Brief">
        <title>Shoot transcriptome of the giant reed, Arundo donax.</title>
        <authorList>
            <person name="Barrero R.A."/>
            <person name="Guerrero F.D."/>
            <person name="Moolhuijzen P."/>
            <person name="Goolsby J.A."/>
            <person name="Tidwell J."/>
            <person name="Bellgard S.E."/>
            <person name="Bellgard M.I."/>
        </authorList>
    </citation>
    <scope>NUCLEOTIDE SEQUENCE</scope>
    <source>
        <tissue evidence="1">Shoot tissue taken approximately 20 cm above the soil surface</tissue>
    </source>
</reference>
<protein>
    <submittedName>
        <fullName evidence="1">Uncharacterized protein</fullName>
    </submittedName>
</protein>
<dbReference type="AlphaFoldDB" id="A0A0A8YME0"/>
<accession>A0A0A8YME0</accession>
<proteinExistence type="predicted"/>
<sequence length="32" mass="3865">MVLHRSNNDKLILECTEEHDRSLKRVLLFNQL</sequence>
<organism evidence="1">
    <name type="scientific">Arundo donax</name>
    <name type="common">Giant reed</name>
    <name type="synonym">Donax arundinaceus</name>
    <dbReference type="NCBI Taxonomy" id="35708"/>
    <lineage>
        <taxon>Eukaryota</taxon>
        <taxon>Viridiplantae</taxon>
        <taxon>Streptophyta</taxon>
        <taxon>Embryophyta</taxon>
        <taxon>Tracheophyta</taxon>
        <taxon>Spermatophyta</taxon>
        <taxon>Magnoliopsida</taxon>
        <taxon>Liliopsida</taxon>
        <taxon>Poales</taxon>
        <taxon>Poaceae</taxon>
        <taxon>PACMAD clade</taxon>
        <taxon>Arundinoideae</taxon>
        <taxon>Arundineae</taxon>
        <taxon>Arundo</taxon>
    </lineage>
</organism>
<reference evidence="1" key="1">
    <citation type="submission" date="2014-09" db="EMBL/GenBank/DDBJ databases">
        <authorList>
            <person name="Magalhaes I.L.F."/>
            <person name="Oliveira U."/>
            <person name="Santos F.R."/>
            <person name="Vidigal T.H.D.A."/>
            <person name="Brescovit A.D."/>
            <person name="Santos A.J."/>
        </authorList>
    </citation>
    <scope>NUCLEOTIDE SEQUENCE</scope>
    <source>
        <tissue evidence="1">Shoot tissue taken approximately 20 cm above the soil surface</tissue>
    </source>
</reference>
<dbReference type="EMBL" id="GBRH01274173">
    <property type="protein sequence ID" value="JAD23722.1"/>
    <property type="molecule type" value="Transcribed_RNA"/>
</dbReference>
<name>A0A0A8YME0_ARUDO</name>
<evidence type="ECO:0000313" key="1">
    <source>
        <dbReference type="EMBL" id="JAD23722.1"/>
    </source>
</evidence>